<dbReference type="EMBL" id="CP000108">
    <property type="protein sequence ID" value="ABB28293.1"/>
    <property type="molecule type" value="Genomic_DNA"/>
</dbReference>
<dbReference type="Pfam" id="PF13183">
    <property type="entry name" value="Fer4_8"/>
    <property type="match status" value="1"/>
</dbReference>
<dbReference type="AlphaFoldDB" id="Q3ART2"/>
<feature type="domain" description="4Fe-4S ferredoxin-type" evidence="4">
    <location>
        <begin position="211"/>
        <end position="241"/>
    </location>
</feature>
<dbReference type="KEGG" id="cch:Cag_1031"/>
<dbReference type="InterPro" id="IPR017900">
    <property type="entry name" value="4Fe4S_Fe_S_CS"/>
</dbReference>
<dbReference type="PROSITE" id="PS51379">
    <property type="entry name" value="4FE4S_FER_2"/>
    <property type="match status" value="2"/>
</dbReference>
<dbReference type="Gene3D" id="1.10.1060.10">
    <property type="entry name" value="Alpha-helical ferredoxin"/>
    <property type="match status" value="1"/>
</dbReference>
<dbReference type="InterPro" id="IPR017896">
    <property type="entry name" value="4Fe4S_Fe-S-bd"/>
</dbReference>
<dbReference type="GO" id="GO:0016491">
    <property type="term" value="F:oxidoreductase activity"/>
    <property type="evidence" value="ECO:0007669"/>
    <property type="project" value="UniProtKB-KW"/>
</dbReference>
<evidence type="ECO:0000313" key="5">
    <source>
        <dbReference type="EMBL" id="ABB28293.1"/>
    </source>
</evidence>
<sequence length="278" mass="31026">MAMSIQEEYKNKAKELLSNGTVKMVIGYKAGTTANRRRPHFMRTPEECDTMLLDSNCIANLSGYLLTEGLLSDEKKVAIFLKPDGIRSINILAAEAQLQSPQVVIFGFDIQGNDVVEVKGHSVADFGSLMAATKEKAPTSLQEPTIEALQSKNAVERFSFWKKEFERCIKCYACRQACPMCYCRRCVVDNNQPQWVNTSSHTLGNFEWNLVRAFHLAGRCVGCGNCDRACPVNIPLRLLNTRMAQEVLNAFDHVAGMSDTQPPVLASFKKDDSETFIL</sequence>
<organism evidence="5">
    <name type="scientific">Chlorobium chlorochromatii (strain CaD3)</name>
    <dbReference type="NCBI Taxonomy" id="340177"/>
    <lineage>
        <taxon>Bacteria</taxon>
        <taxon>Pseudomonadati</taxon>
        <taxon>Chlorobiota</taxon>
        <taxon>Chlorobiia</taxon>
        <taxon>Chlorobiales</taxon>
        <taxon>Chlorobiaceae</taxon>
        <taxon>Chlorobium/Pelodictyon group</taxon>
        <taxon>Chlorobium</taxon>
    </lineage>
</organism>
<keyword evidence="3" id="KW-0411">Iron-sulfur</keyword>
<dbReference type="eggNOG" id="COG1143">
    <property type="taxonomic scope" value="Bacteria"/>
</dbReference>
<dbReference type="GO" id="GO:0051536">
    <property type="term" value="F:iron-sulfur cluster binding"/>
    <property type="evidence" value="ECO:0007669"/>
    <property type="project" value="UniProtKB-KW"/>
</dbReference>
<dbReference type="HOGENOM" id="CLU_063409_0_0_10"/>
<dbReference type="SUPFAM" id="SSF46548">
    <property type="entry name" value="alpha-helical ferredoxin"/>
    <property type="match status" value="1"/>
</dbReference>
<evidence type="ECO:0000256" key="3">
    <source>
        <dbReference type="ARBA" id="ARBA00023014"/>
    </source>
</evidence>
<reference evidence="5" key="1">
    <citation type="submission" date="2005-08" db="EMBL/GenBank/DDBJ databases">
        <title>Complete sequence of Chlorobium chlorochromatii CaD3.</title>
        <authorList>
            <person name="Copeland A."/>
            <person name="Lucas S."/>
            <person name="Lapidus A."/>
            <person name="Barry K."/>
            <person name="Detter J.C."/>
            <person name="Glavina T."/>
            <person name="Hammon N."/>
            <person name="Israni S."/>
            <person name="Pitluck S."/>
            <person name="Bryant D."/>
            <person name="Schmutz J."/>
            <person name="Larimer F."/>
            <person name="Land M."/>
            <person name="Kyrpides N."/>
            <person name="Ivanova N."/>
            <person name="Richardson P."/>
        </authorList>
    </citation>
    <scope>NUCLEOTIDE SEQUENCE [LARGE SCALE GENOMIC DNA]</scope>
    <source>
        <strain evidence="5">CaD3</strain>
    </source>
</reference>
<evidence type="ECO:0000256" key="2">
    <source>
        <dbReference type="ARBA" id="ARBA00023004"/>
    </source>
</evidence>
<keyword evidence="5" id="KW-0560">Oxidoreductase</keyword>
<dbReference type="PROSITE" id="PS00198">
    <property type="entry name" value="4FE4S_FER_1"/>
    <property type="match status" value="2"/>
</dbReference>
<dbReference type="GO" id="GO:0046872">
    <property type="term" value="F:metal ion binding"/>
    <property type="evidence" value="ECO:0007669"/>
    <property type="project" value="UniProtKB-KW"/>
</dbReference>
<keyword evidence="1" id="KW-0479">Metal-binding</keyword>
<evidence type="ECO:0000256" key="1">
    <source>
        <dbReference type="ARBA" id="ARBA00022723"/>
    </source>
</evidence>
<dbReference type="InterPro" id="IPR009051">
    <property type="entry name" value="Helical_ferredxn"/>
</dbReference>
<name>Q3ART2_CHLCH</name>
<proteinExistence type="predicted"/>
<protein>
    <submittedName>
        <fullName evidence="5">Hydrogenase, iron-sulfur binding protein, putative</fullName>
        <ecNumber evidence="5">1.2.1.2</ecNumber>
    </submittedName>
</protein>
<accession>Q3ART2</accession>
<feature type="domain" description="4Fe-4S ferredoxin-type" evidence="4">
    <location>
        <begin position="159"/>
        <end position="189"/>
    </location>
</feature>
<keyword evidence="2" id="KW-0408">Iron</keyword>
<dbReference type="STRING" id="340177.Cag_1031"/>
<gene>
    <name evidence="5" type="ordered locus">Cag_1031</name>
</gene>
<evidence type="ECO:0000259" key="4">
    <source>
        <dbReference type="PROSITE" id="PS51379"/>
    </source>
</evidence>
<dbReference type="EC" id="1.2.1.2" evidence="5"/>